<keyword evidence="2" id="KW-0694">RNA-binding</keyword>
<dbReference type="PROSITE" id="PS50303">
    <property type="entry name" value="PUM_HD"/>
    <property type="match status" value="1"/>
</dbReference>
<evidence type="ECO:0000256" key="2">
    <source>
        <dbReference type="ARBA" id="ARBA00022884"/>
    </source>
</evidence>
<feature type="compositionally biased region" description="Acidic residues" evidence="3">
    <location>
        <begin position="48"/>
        <end position="60"/>
    </location>
</feature>
<dbReference type="EMBL" id="JAACJJ010000059">
    <property type="protein sequence ID" value="KAF5309473.1"/>
    <property type="molecule type" value="Genomic_DNA"/>
</dbReference>
<dbReference type="PANTHER" id="PTHR13389">
    <property type="entry name" value="PUMILIO HOMOLOG 3"/>
    <property type="match status" value="1"/>
</dbReference>
<dbReference type="AlphaFoldDB" id="A0A8H5ARV4"/>
<evidence type="ECO:0000259" key="4">
    <source>
        <dbReference type="PROSITE" id="PS50303"/>
    </source>
</evidence>
<dbReference type="InterPro" id="IPR016024">
    <property type="entry name" value="ARM-type_fold"/>
</dbReference>
<dbReference type="Gene3D" id="1.25.10.10">
    <property type="entry name" value="Leucine-rich Repeat Variant"/>
    <property type="match status" value="2"/>
</dbReference>
<feature type="region of interest" description="Disordered" evidence="3">
    <location>
        <begin position="468"/>
        <end position="489"/>
    </location>
</feature>
<dbReference type="InterPro" id="IPR001313">
    <property type="entry name" value="Pumilio_RNA-bd_rpt"/>
</dbReference>
<dbReference type="InterPro" id="IPR011989">
    <property type="entry name" value="ARM-like"/>
</dbReference>
<dbReference type="SUPFAM" id="SSF48371">
    <property type="entry name" value="ARM repeat"/>
    <property type="match status" value="1"/>
</dbReference>
<feature type="compositionally biased region" description="Acidic residues" evidence="3">
    <location>
        <begin position="67"/>
        <end position="81"/>
    </location>
</feature>
<dbReference type="GO" id="GO:0005730">
    <property type="term" value="C:nucleolus"/>
    <property type="evidence" value="ECO:0007669"/>
    <property type="project" value="TreeGrafter"/>
</dbReference>
<evidence type="ECO:0000313" key="6">
    <source>
        <dbReference type="Proteomes" id="UP000567179"/>
    </source>
</evidence>
<feature type="compositionally biased region" description="Basic and acidic residues" evidence="3">
    <location>
        <begin position="82"/>
        <end position="112"/>
    </location>
</feature>
<keyword evidence="6" id="KW-1185">Reference proteome</keyword>
<comment type="caution">
    <text evidence="5">The sequence shown here is derived from an EMBL/GenBank/DDBJ whole genome shotgun (WGS) entry which is preliminary data.</text>
</comment>
<proteinExistence type="predicted"/>
<dbReference type="InterPro" id="IPR033133">
    <property type="entry name" value="PUM-HD"/>
</dbReference>
<evidence type="ECO:0000256" key="3">
    <source>
        <dbReference type="SAM" id="MobiDB-lite"/>
    </source>
</evidence>
<dbReference type="OrthoDB" id="497380at2759"/>
<sequence>MAAGQKTGKKRSAPSQSGPKSKKAHVENPKSDKKRSRPITAPVVVEEAGSESEGDWEDLDNGGGETPEGETDVQGDDAMEVDEPKEQDSRPKDPNAARESHKVQKALQEQRRAAKPHSSLLVEAKKVWSLARQKNITSTERQKHIKALMDVIRGRVTDIVFKHDASRIVQTVVKYGGQKERDEVASELKGRFKDLAQNKYSKFLVTKLIRLCPAHRPDILREFQSHVMRMLLHREASSVLADAFELYANAYERTILLREFYGKEASLFGVTAGSEEDKERAKKGLSGVLEGADPERKRRILGAVKDNLTSIFDNSDKGAVTHAVVHRALWEYLLAVNTVTDEVEREKMRREIFESCQEVLAEMVHTKDGSRVVREFLAQGTAKDRKQILKVLKPHIERMCLDDEAQLVLFTALDVIDDTKLMSKSLISLITASAQKLYTSSQGRRSLLYLIVPRTRRHFTPAQIATLAETDETRTRTSKKSPASREEEVRKAASEELLAWVEQSTEEIIREPAGCLVVAELMLNGDGDKTAVTKSLLNVLASPSTPDPHPIDLPPTSRLYKALLQGGHYNHTTNAVERVPEAQWDSSAFADSFVRVVGREPTVAMCTGNGAFLVAELCEALLRGEQPNARGKVKEWFNPDVVAELEESEIKGKKVLLEKLPQL</sequence>
<accession>A0A8H5ARV4</accession>
<dbReference type="GO" id="GO:0006417">
    <property type="term" value="P:regulation of translation"/>
    <property type="evidence" value="ECO:0007669"/>
    <property type="project" value="TreeGrafter"/>
</dbReference>
<feature type="region of interest" description="Disordered" evidence="3">
    <location>
        <begin position="1"/>
        <end position="118"/>
    </location>
</feature>
<dbReference type="Proteomes" id="UP000567179">
    <property type="component" value="Unassembled WGS sequence"/>
</dbReference>
<organism evidence="5 6">
    <name type="scientific">Psilocybe cf. subviscida</name>
    <dbReference type="NCBI Taxonomy" id="2480587"/>
    <lineage>
        <taxon>Eukaryota</taxon>
        <taxon>Fungi</taxon>
        <taxon>Dikarya</taxon>
        <taxon>Basidiomycota</taxon>
        <taxon>Agaricomycotina</taxon>
        <taxon>Agaricomycetes</taxon>
        <taxon>Agaricomycetidae</taxon>
        <taxon>Agaricales</taxon>
        <taxon>Agaricineae</taxon>
        <taxon>Strophariaceae</taxon>
        <taxon>Psilocybe</taxon>
    </lineage>
</organism>
<dbReference type="InterPro" id="IPR040059">
    <property type="entry name" value="PUM3"/>
</dbReference>
<reference evidence="5 6" key="1">
    <citation type="journal article" date="2020" name="ISME J.">
        <title>Uncovering the hidden diversity of litter-decomposition mechanisms in mushroom-forming fungi.</title>
        <authorList>
            <person name="Floudas D."/>
            <person name="Bentzer J."/>
            <person name="Ahren D."/>
            <person name="Johansson T."/>
            <person name="Persson P."/>
            <person name="Tunlid A."/>
        </authorList>
    </citation>
    <scope>NUCLEOTIDE SEQUENCE [LARGE SCALE GENOMIC DNA]</scope>
    <source>
        <strain evidence="5 6">CBS 101986</strain>
    </source>
</reference>
<feature type="domain" description="PUM-HD" evidence="4">
    <location>
        <begin position="129"/>
        <end position="505"/>
    </location>
</feature>
<protein>
    <recommendedName>
        <fullName evidence="4">PUM-HD domain-containing protein</fullName>
    </recommendedName>
</protein>
<evidence type="ECO:0000313" key="5">
    <source>
        <dbReference type="EMBL" id="KAF5309473.1"/>
    </source>
</evidence>
<keyword evidence="1" id="KW-0677">Repeat</keyword>
<dbReference type="InterPro" id="IPR012959">
    <property type="entry name" value="CPL_dom"/>
</dbReference>
<dbReference type="GO" id="GO:0003729">
    <property type="term" value="F:mRNA binding"/>
    <property type="evidence" value="ECO:0007669"/>
    <property type="project" value="TreeGrafter"/>
</dbReference>
<name>A0A8H5ARV4_9AGAR</name>
<gene>
    <name evidence="5" type="ORF">D9619_012299</name>
</gene>
<dbReference type="PANTHER" id="PTHR13389:SF0">
    <property type="entry name" value="PUMILIO HOMOLOG 3"/>
    <property type="match status" value="1"/>
</dbReference>
<dbReference type="SMART" id="SM00025">
    <property type="entry name" value="Pumilio"/>
    <property type="match status" value="4"/>
</dbReference>
<evidence type="ECO:0000256" key="1">
    <source>
        <dbReference type="ARBA" id="ARBA00022737"/>
    </source>
</evidence>
<dbReference type="Pfam" id="PF08144">
    <property type="entry name" value="CPL"/>
    <property type="match status" value="1"/>
</dbReference>